<dbReference type="Pfam" id="PF17733">
    <property type="entry name" value="KPWE_dom"/>
    <property type="match status" value="1"/>
</dbReference>
<dbReference type="Proteomes" id="UP000242146">
    <property type="component" value="Unassembled WGS sequence"/>
</dbReference>
<comment type="caution">
    <text evidence="4">The sequence shown here is derived from an EMBL/GenBank/DDBJ whole genome shotgun (WGS) entry which is preliminary data.</text>
</comment>
<dbReference type="PANTHER" id="PTHR36855">
    <property type="entry name" value="CHROMOSOME 10, WHOLE GENOME SHOTGUN SEQUENCE"/>
    <property type="match status" value="1"/>
</dbReference>
<evidence type="ECO:0000259" key="3">
    <source>
        <dbReference type="Pfam" id="PF25871"/>
    </source>
</evidence>
<gene>
    <name evidence="4" type="ORF">DM01DRAFT_1407259</name>
</gene>
<evidence type="ECO:0000313" key="4">
    <source>
        <dbReference type="EMBL" id="ORX54398.1"/>
    </source>
</evidence>
<evidence type="ECO:0000259" key="2">
    <source>
        <dbReference type="Pfam" id="PF17733"/>
    </source>
</evidence>
<keyword evidence="5" id="KW-1185">Reference proteome</keyword>
<dbReference type="STRING" id="101127.A0A1X2GJE2"/>
<evidence type="ECO:0000256" key="1">
    <source>
        <dbReference type="SAM" id="MobiDB-lite"/>
    </source>
</evidence>
<dbReference type="Pfam" id="PF25871">
    <property type="entry name" value="HTH_76"/>
    <property type="match status" value="1"/>
</dbReference>
<sequence>MSTDTSTFEAFDNYDFDNDDKFKTGAASIIAKEGDGDDVLLKAKLFYYTRFIQAMDADAYQAWKKVPSTTELGDTVTIPPKLTFQQVVEMIESGQDVPGIRQIPNKLNQGTPSEARLTARRKPWEQEGNE</sequence>
<dbReference type="InterPro" id="IPR058841">
    <property type="entry name" value="HTH_76"/>
</dbReference>
<dbReference type="EMBL" id="MCGT01000013">
    <property type="protein sequence ID" value="ORX54398.1"/>
    <property type="molecule type" value="Genomic_DNA"/>
</dbReference>
<dbReference type="PANTHER" id="PTHR36855:SF1">
    <property type="entry name" value="PEROXISOME MEMBRANE ANCHOR PROTEIN PEX14P N-TERMINAL DOMAIN-CONTAINING PROTEIN"/>
    <property type="match status" value="1"/>
</dbReference>
<dbReference type="AlphaFoldDB" id="A0A1X2GJE2"/>
<dbReference type="OrthoDB" id="9936937at2759"/>
<feature type="domain" description="Peroxisomal membrane protein PEX14-like KPWE" evidence="2">
    <location>
        <begin position="79"/>
        <end position="126"/>
    </location>
</feature>
<proteinExistence type="predicted"/>
<feature type="region of interest" description="Disordered" evidence="1">
    <location>
        <begin position="99"/>
        <end position="130"/>
    </location>
</feature>
<feature type="domain" description="PEX14-like helix-turn-helix" evidence="3">
    <location>
        <begin position="6"/>
        <end position="65"/>
    </location>
</feature>
<accession>A0A1X2GJE2</accession>
<reference evidence="4 5" key="1">
    <citation type="submission" date="2016-07" db="EMBL/GenBank/DDBJ databases">
        <title>Pervasive Adenine N6-methylation of Active Genes in Fungi.</title>
        <authorList>
            <consortium name="DOE Joint Genome Institute"/>
            <person name="Mondo S.J."/>
            <person name="Dannebaum R.O."/>
            <person name="Kuo R.C."/>
            <person name="Labutti K."/>
            <person name="Haridas S."/>
            <person name="Kuo A."/>
            <person name="Salamov A."/>
            <person name="Ahrendt S.R."/>
            <person name="Lipzen A."/>
            <person name="Sullivan W."/>
            <person name="Andreopoulos W.B."/>
            <person name="Clum A."/>
            <person name="Lindquist E."/>
            <person name="Daum C."/>
            <person name="Ramamoorthy G.K."/>
            <person name="Gryganskyi A."/>
            <person name="Culley D."/>
            <person name="Magnuson J.K."/>
            <person name="James T.Y."/>
            <person name="O'Malley M.A."/>
            <person name="Stajich J.E."/>
            <person name="Spatafora J.W."/>
            <person name="Visel A."/>
            <person name="Grigoriev I.V."/>
        </authorList>
    </citation>
    <scope>NUCLEOTIDE SEQUENCE [LARGE SCALE GENOMIC DNA]</scope>
    <source>
        <strain evidence="4 5">NRRL 3301</strain>
    </source>
</reference>
<organism evidence="4 5">
    <name type="scientific">Hesseltinella vesiculosa</name>
    <dbReference type="NCBI Taxonomy" id="101127"/>
    <lineage>
        <taxon>Eukaryota</taxon>
        <taxon>Fungi</taxon>
        <taxon>Fungi incertae sedis</taxon>
        <taxon>Mucoromycota</taxon>
        <taxon>Mucoromycotina</taxon>
        <taxon>Mucoromycetes</taxon>
        <taxon>Mucorales</taxon>
        <taxon>Cunninghamellaceae</taxon>
        <taxon>Hesseltinella</taxon>
    </lineage>
</organism>
<dbReference type="InterPro" id="IPR040554">
    <property type="entry name" value="KPWE_PEX14_dom"/>
</dbReference>
<name>A0A1X2GJE2_9FUNG</name>
<protein>
    <submittedName>
        <fullName evidence="4">Uncharacterized protein</fullName>
    </submittedName>
</protein>
<evidence type="ECO:0000313" key="5">
    <source>
        <dbReference type="Proteomes" id="UP000242146"/>
    </source>
</evidence>